<keyword evidence="6" id="KW-1185">Reference proteome</keyword>
<evidence type="ECO:0000259" key="4">
    <source>
        <dbReference type="PROSITE" id="PS51842"/>
    </source>
</evidence>
<organism evidence="5 6">
    <name type="scientific">Cirrhinus molitorella</name>
    <name type="common">mud carp</name>
    <dbReference type="NCBI Taxonomy" id="172907"/>
    <lineage>
        <taxon>Eukaryota</taxon>
        <taxon>Metazoa</taxon>
        <taxon>Chordata</taxon>
        <taxon>Craniata</taxon>
        <taxon>Vertebrata</taxon>
        <taxon>Euteleostomi</taxon>
        <taxon>Actinopterygii</taxon>
        <taxon>Neopterygii</taxon>
        <taxon>Teleostei</taxon>
        <taxon>Ostariophysi</taxon>
        <taxon>Cypriniformes</taxon>
        <taxon>Cyprinidae</taxon>
        <taxon>Labeoninae</taxon>
        <taxon>Labeonini</taxon>
        <taxon>Cirrhinus</taxon>
    </lineage>
</organism>
<dbReference type="InterPro" id="IPR039008">
    <property type="entry name" value="IF_rod_dom"/>
</dbReference>
<comment type="caution">
    <text evidence="5">The sequence shown here is derived from an EMBL/GenBank/DDBJ whole genome shotgun (WGS) entry which is preliminary data.</text>
</comment>
<evidence type="ECO:0000313" key="6">
    <source>
        <dbReference type="Proteomes" id="UP001558613"/>
    </source>
</evidence>
<dbReference type="Gene3D" id="1.20.5.1160">
    <property type="entry name" value="Vasodilator-stimulated phosphoprotein"/>
    <property type="match status" value="1"/>
</dbReference>
<evidence type="ECO:0000256" key="1">
    <source>
        <dbReference type="ARBA" id="ARBA00022754"/>
    </source>
</evidence>
<sequence>MLKIQPQTKVLIIKSPKTKSPAEVADIFNVSKHQVERIRKRFEETGEVHDRPSCLNGQISAQKPALNRRQLKNRVAFAKAHSLQEGWTVEKCQKVDFSDKSSTELHPNRRKYCRRPIGTRMDPRFTQKTGKFGGGKIMVWGYIQYGGVQEICRVDGNINSQDRYQDIPAAHYIPNHRRGQFLQQDGTPSHTSASTSKFLKAKKVKVLQDWPAQSPDMDIIEHVWGKMKEEALKMKPKDLDVLWESCKNAFFAIPDDFINKLFESLPRPMSAMSVRRSSKTFTSRSVFGSSGGLVMNGFGEQNYGNAGGFGARISRSLSTSSTMTPGYEVTTPGNEKQTMQNLNDRLASYLERVRTLEQANKKFEQQIKEFYDNKKPNQSKDLSAYFKTISELRTQINNRFVENAEIRLKLDNIKLAADDFHVKYEAEMNQRTIVEADSARLRRVLGEIKLSIGDLENQLTGLKEELQYLKKNHEEDLHSLREQQSGSVNVEMDCVSRTDLDKELQEMRSQYESLIEKNRMEAERWFQSKAETLQTQVTSSYTEIKTSQTELTDLKRTYQNLEIELQGVLTMKQNLEQSLADVGVRYAGQLSQLQLCIDQLQEELQKINANIRQQASEYQILLDIKMRLEMEIAEYRRLLEGEVNKTVINTSAKTVTETETVTTKMMEIEEEEVHNPHLQRRVKVIVEELVDGKVISSSVEENVQELS</sequence>
<dbReference type="Pfam" id="PF00038">
    <property type="entry name" value="Filament"/>
    <property type="match status" value="1"/>
</dbReference>
<accession>A0ABR3MLS6</accession>
<name>A0ABR3MLS6_9TELE</name>
<dbReference type="PANTHER" id="PTHR23239">
    <property type="entry name" value="INTERMEDIATE FILAMENT"/>
    <property type="match status" value="1"/>
</dbReference>
<protein>
    <recommendedName>
        <fullName evidence="4">IF rod domain-containing protein</fullName>
    </recommendedName>
</protein>
<feature type="coiled-coil region" evidence="3">
    <location>
        <begin position="445"/>
        <end position="645"/>
    </location>
</feature>
<dbReference type="InterPro" id="IPR038717">
    <property type="entry name" value="Tc1-like_DDE_dom"/>
</dbReference>
<reference evidence="5 6" key="1">
    <citation type="submission" date="2023-09" db="EMBL/GenBank/DDBJ databases">
        <authorList>
            <person name="Wang M."/>
        </authorList>
    </citation>
    <scope>NUCLEOTIDE SEQUENCE [LARGE SCALE GENOMIC DNA]</scope>
    <source>
        <strain evidence="5">GT-2023</strain>
        <tissue evidence="5">Liver</tissue>
    </source>
</reference>
<gene>
    <name evidence="5" type="ORF">QQF64_003597</name>
</gene>
<dbReference type="EMBL" id="JAYMGO010000011">
    <property type="protein sequence ID" value="KAL1265570.1"/>
    <property type="molecule type" value="Genomic_DNA"/>
</dbReference>
<dbReference type="SUPFAM" id="SSF64593">
    <property type="entry name" value="Intermediate filament protein, coiled coil region"/>
    <property type="match status" value="2"/>
</dbReference>
<dbReference type="Pfam" id="PF13358">
    <property type="entry name" value="DDE_3"/>
    <property type="match status" value="1"/>
</dbReference>
<dbReference type="SMART" id="SM01391">
    <property type="entry name" value="Filament"/>
    <property type="match status" value="1"/>
</dbReference>
<dbReference type="InterPro" id="IPR036397">
    <property type="entry name" value="RNaseH_sf"/>
</dbReference>
<keyword evidence="2 3" id="KW-0175">Coiled coil</keyword>
<dbReference type="PRINTS" id="PR01248">
    <property type="entry name" value="TYPE1KERATIN"/>
</dbReference>
<dbReference type="Proteomes" id="UP001558613">
    <property type="component" value="Unassembled WGS sequence"/>
</dbReference>
<dbReference type="InterPro" id="IPR002957">
    <property type="entry name" value="Keratin_I"/>
</dbReference>
<dbReference type="Gene3D" id="3.30.420.10">
    <property type="entry name" value="Ribonuclease H-like superfamily/Ribonuclease H"/>
    <property type="match status" value="1"/>
</dbReference>
<dbReference type="Gene3D" id="1.20.5.500">
    <property type="entry name" value="Single helix bin"/>
    <property type="match status" value="1"/>
</dbReference>
<dbReference type="PROSITE" id="PS51842">
    <property type="entry name" value="IF_ROD_2"/>
    <property type="match status" value="1"/>
</dbReference>
<feature type="coiled-coil region" evidence="3">
    <location>
        <begin position="339"/>
        <end position="373"/>
    </location>
</feature>
<evidence type="ECO:0000313" key="5">
    <source>
        <dbReference type="EMBL" id="KAL1265570.1"/>
    </source>
</evidence>
<evidence type="ECO:0000256" key="2">
    <source>
        <dbReference type="ARBA" id="ARBA00023054"/>
    </source>
</evidence>
<proteinExistence type="predicted"/>
<dbReference type="Gene3D" id="1.20.5.170">
    <property type="match status" value="1"/>
</dbReference>
<keyword evidence="1" id="KW-0403">Intermediate filament</keyword>
<feature type="domain" description="IF rod" evidence="4">
    <location>
        <begin position="335"/>
        <end position="646"/>
    </location>
</feature>
<dbReference type="PANTHER" id="PTHR23239:SF180">
    <property type="entry name" value="KERATIN, TYPE I CYTOSKELETAL 17"/>
    <property type="match status" value="1"/>
</dbReference>
<evidence type="ECO:0000256" key="3">
    <source>
        <dbReference type="SAM" id="Coils"/>
    </source>
</evidence>